<accession>A0A0B6SF09</accession>
<protein>
    <submittedName>
        <fullName evidence="2">Uncharacterized protein</fullName>
    </submittedName>
</protein>
<name>A0A0B6SF09_BURPL</name>
<evidence type="ECO:0000256" key="1">
    <source>
        <dbReference type="SAM" id="MobiDB-lite"/>
    </source>
</evidence>
<dbReference type="KEGG" id="bgp:BGL_2c27520"/>
<feature type="region of interest" description="Disordered" evidence="1">
    <location>
        <begin position="30"/>
        <end position="118"/>
    </location>
</feature>
<feature type="compositionally biased region" description="Basic and acidic residues" evidence="1">
    <location>
        <begin position="85"/>
        <end position="101"/>
    </location>
</feature>
<dbReference type="Proteomes" id="UP000031838">
    <property type="component" value="Chromosome 2"/>
</dbReference>
<reference evidence="3" key="1">
    <citation type="submission" date="2011-03" db="EMBL/GenBank/DDBJ databases">
        <authorList>
            <person name="Voget S."/>
            <person name="Streit W.R."/>
            <person name="Jaeger K.E."/>
            <person name="Daniel R."/>
        </authorList>
    </citation>
    <scope>NUCLEOTIDE SEQUENCE [LARGE SCALE GENOMIC DNA]</scope>
    <source>
        <strain evidence="3">PG1</strain>
    </source>
</reference>
<proteinExistence type="predicted"/>
<dbReference type="HOGENOM" id="CLU_1718864_0_0_4"/>
<gene>
    <name evidence="2" type="ORF">BGL_2c27520</name>
</gene>
<sequence length="152" mass="16773">MSCRETARQGRSEALFPACAVFLSGTARDRHRPVTQLPGRQGWHPGARHRQAGVREGRCPRERPRREQPSADPQTRATHAGISRPEARSGFPHEFRADPQPRRAFAPAGSRAREGDATVQIGGSNRRFNCSDSPRCMSGCPTMSWAAAIIEM</sequence>
<evidence type="ECO:0000313" key="2">
    <source>
        <dbReference type="EMBL" id="AJK50806.1"/>
    </source>
</evidence>
<dbReference type="EMBL" id="CP002581">
    <property type="protein sequence ID" value="AJK50806.1"/>
    <property type="molecule type" value="Genomic_DNA"/>
</dbReference>
<keyword evidence="3" id="KW-1185">Reference proteome</keyword>
<dbReference type="AlphaFoldDB" id="A0A0B6SF09"/>
<feature type="compositionally biased region" description="Basic and acidic residues" evidence="1">
    <location>
        <begin position="53"/>
        <end position="69"/>
    </location>
</feature>
<organism evidence="2 3">
    <name type="scientific">Burkholderia plantarii</name>
    <dbReference type="NCBI Taxonomy" id="41899"/>
    <lineage>
        <taxon>Bacteria</taxon>
        <taxon>Pseudomonadati</taxon>
        <taxon>Pseudomonadota</taxon>
        <taxon>Betaproteobacteria</taxon>
        <taxon>Burkholderiales</taxon>
        <taxon>Burkholderiaceae</taxon>
        <taxon>Burkholderia</taxon>
    </lineage>
</organism>
<evidence type="ECO:0000313" key="3">
    <source>
        <dbReference type="Proteomes" id="UP000031838"/>
    </source>
</evidence>
<reference evidence="2 3" key="2">
    <citation type="journal article" date="2016" name="Appl. Microbiol. Biotechnol.">
        <title>Mutations improving production and secretion of extracellular lipase by Burkholderia glumae PG1.</title>
        <authorList>
            <person name="Knapp A."/>
            <person name="Voget S."/>
            <person name="Gao R."/>
            <person name="Zaburannyi N."/>
            <person name="Krysciak D."/>
            <person name="Breuer M."/>
            <person name="Hauer B."/>
            <person name="Streit W.R."/>
            <person name="Muller R."/>
            <person name="Daniel R."/>
            <person name="Jaeger K.E."/>
        </authorList>
    </citation>
    <scope>NUCLEOTIDE SEQUENCE [LARGE SCALE GENOMIC DNA]</scope>
    <source>
        <strain evidence="2 3">PG1</strain>
    </source>
</reference>